<evidence type="ECO:0000256" key="1">
    <source>
        <dbReference type="SAM" id="SignalP"/>
    </source>
</evidence>
<evidence type="ECO:0000313" key="2">
    <source>
        <dbReference type="EMBL" id="MFC4590541.1"/>
    </source>
</evidence>
<dbReference type="RefSeq" id="WP_262848458.1">
    <property type="nucleotide sequence ID" value="NZ_JANZYP010000074.1"/>
</dbReference>
<sequence>MRRRIALAATALIAPALAMATPAPAQAAPATAHATAAAPRAVPSGPVDALRRQFAKRTTVRVDEVARLILDHDDLLSYRQSGVVRFGKTGVDAYDLRTSGVTGSGNSTVLRTIKVDGKVYLKSALYDDLLPAGRTWIRTSTDGDGVTSSMIDVLRPKVLAAVLATTKSKSPAGRIGGSPTVLLQGSITLAQLAKVSPDAGAVAKMYKVKKTVKLPWKLWIGADQLPRRFASTFPLTFSAKAPNLSTATDSRFAAWGGKVAITAPPADLVIDEEDIETDIPVPDDFTTTITKLAARER</sequence>
<protein>
    <recommendedName>
        <fullName evidence="4">DUF2092 domain-containing protein</fullName>
    </recommendedName>
</protein>
<proteinExistence type="predicted"/>
<keyword evidence="1" id="KW-0732">Signal</keyword>
<organism evidence="2 3">
    <name type="scientific">Sphaerisporangium corydalis</name>
    <dbReference type="NCBI Taxonomy" id="1441875"/>
    <lineage>
        <taxon>Bacteria</taxon>
        <taxon>Bacillati</taxon>
        <taxon>Actinomycetota</taxon>
        <taxon>Actinomycetes</taxon>
        <taxon>Streptosporangiales</taxon>
        <taxon>Streptosporangiaceae</taxon>
        <taxon>Sphaerisporangium</taxon>
    </lineage>
</organism>
<evidence type="ECO:0000313" key="3">
    <source>
        <dbReference type="Proteomes" id="UP001595891"/>
    </source>
</evidence>
<reference evidence="3" key="1">
    <citation type="journal article" date="2019" name="Int. J. Syst. Evol. Microbiol.">
        <title>The Global Catalogue of Microorganisms (GCM) 10K type strain sequencing project: providing services to taxonomists for standard genome sequencing and annotation.</title>
        <authorList>
            <consortium name="The Broad Institute Genomics Platform"/>
            <consortium name="The Broad Institute Genome Sequencing Center for Infectious Disease"/>
            <person name="Wu L."/>
            <person name="Ma J."/>
        </authorList>
    </citation>
    <scope>NUCLEOTIDE SEQUENCE [LARGE SCALE GENOMIC DNA]</scope>
    <source>
        <strain evidence="3">CCUG 49560</strain>
    </source>
</reference>
<name>A0ABV9ELI4_9ACTN</name>
<accession>A0ABV9ELI4</accession>
<dbReference type="Gene3D" id="2.50.20.20">
    <property type="match status" value="1"/>
</dbReference>
<evidence type="ECO:0008006" key="4">
    <source>
        <dbReference type="Google" id="ProtNLM"/>
    </source>
</evidence>
<dbReference type="EMBL" id="JBHSFN010000023">
    <property type="protein sequence ID" value="MFC4590541.1"/>
    <property type="molecule type" value="Genomic_DNA"/>
</dbReference>
<feature type="chain" id="PRO_5045888549" description="DUF2092 domain-containing protein" evidence="1">
    <location>
        <begin position="28"/>
        <end position="297"/>
    </location>
</feature>
<keyword evidence="3" id="KW-1185">Reference proteome</keyword>
<dbReference type="Proteomes" id="UP001595891">
    <property type="component" value="Unassembled WGS sequence"/>
</dbReference>
<comment type="caution">
    <text evidence="2">The sequence shown here is derived from an EMBL/GenBank/DDBJ whole genome shotgun (WGS) entry which is preliminary data.</text>
</comment>
<feature type="signal peptide" evidence="1">
    <location>
        <begin position="1"/>
        <end position="27"/>
    </location>
</feature>
<gene>
    <name evidence="2" type="ORF">ACFO8L_30905</name>
</gene>